<dbReference type="OrthoDB" id="529831at2"/>
<sequence length="389" mass="43527">MKRGSRELAAVIAMIMLSLLLNRPLHSHAAEKPVKSVISLTVRSSLNANSMSRLDINSPRISKALLHAKKEAGAKASLWVDMNVTIKSGSKEQQFQIDRSGNLWEVLSEKRLILPAAVTSKLSAYAMALRTQHFGSLIPWEQARDIVTRKSIFSVTDLETGLSFRVQRRAGSSHADVQPITKDDTAVMKQIYGDQWSWNRRAITVHSPQGRLAASMNGMPHGGDGIPENGFSGHFCIHFKDSTSHKSDTPDPAHQLMIRKASGDVRSYLDSAEPSLLAESFVEALNQKDPQLLAQVWEDIPDDKLSHFVREMITLSSIRIKRSSKSQTTDDNIPLDNVILETEITLPIAIYSQGKPERNTVYGFIFRWQSPRSPWEIEDIRTDYSSLMP</sequence>
<dbReference type="RefSeq" id="WP_135152423.1">
    <property type="nucleotide sequence ID" value="NZ_SOMN01000014.1"/>
</dbReference>
<gene>
    <name evidence="1" type="ORF">E2980_12010</name>
</gene>
<reference evidence="1 2" key="1">
    <citation type="submission" date="2019-03" db="EMBL/GenBank/DDBJ databases">
        <title>Cohnella endophytica sp. nov., a novel endophytic bacterium isolated from bark of Sonneratia apetala.</title>
        <authorList>
            <person name="Tuo L."/>
        </authorList>
    </citation>
    <scope>NUCLEOTIDE SEQUENCE [LARGE SCALE GENOMIC DNA]</scope>
    <source>
        <strain evidence="1 2">CCTCC AB 208254</strain>
    </source>
</reference>
<evidence type="ECO:0000313" key="2">
    <source>
        <dbReference type="Proteomes" id="UP000297900"/>
    </source>
</evidence>
<accession>A0A4Y8M1F5</accession>
<comment type="caution">
    <text evidence="1">The sequence shown here is derived from an EMBL/GenBank/DDBJ whole genome shotgun (WGS) entry which is preliminary data.</text>
</comment>
<keyword evidence="2" id="KW-1185">Reference proteome</keyword>
<dbReference type="Proteomes" id="UP000297900">
    <property type="component" value="Unassembled WGS sequence"/>
</dbReference>
<evidence type="ECO:0000313" key="1">
    <source>
        <dbReference type="EMBL" id="TFE26329.1"/>
    </source>
</evidence>
<proteinExistence type="predicted"/>
<dbReference type="AlphaFoldDB" id="A0A4Y8M1F5"/>
<name>A0A4Y8M1F5_9BACL</name>
<protein>
    <submittedName>
        <fullName evidence="1">Uncharacterized protein</fullName>
    </submittedName>
</protein>
<dbReference type="EMBL" id="SOMN01000014">
    <property type="protein sequence ID" value="TFE26329.1"/>
    <property type="molecule type" value="Genomic_DNA"/>
</dbReference>
<organism evidence="1 2">
    <name type="scientific">Cohnella luojiensis</name>
    <dbReference type="NCBI Taxonomy" id="652876"/>
    <lineage>
        <taxon>Bacteria</taxon>
        <taxon>Bacillati</taxon>
        <taxon>Bacillota</taxon>
        <taxon>Bacilli</taxon>
        <taxon>Bacillales</taxon>
        <taxon>Paenibacillaceae</taxon>
        <taxon>Cohnella</taxon>
    </lineage>
</organism>